<dbReference type="AlphaFoldDB" id="A0A848LE57"/>
<dbReference type="RefSeq" id="WP_169346629.1">
    <property type="nucleotide sequence ID" value="NZ_JABBJJ010000096.1"/>
</dbReference>
<sequence length="58" mass="5993">MTTGATPSQSLHALDPVDGAPNVKSNYVDCATNVTLQRKRQPLPTPATPPLADPAVAP</sequence>
<evidence type="ECO:0000256" key="1">
    <source>
        <dbReference type="SAM" id="MobiDB-lite"/>
    </source>
</evidence>
<proteinExistence type="predicted"/>
<protein>
    <submittedName>
        <fullName evidence="2">Uncharacterized protein</fullName>
    </submittedName>
</protein>
<feature type="region of interest" description="Disordered" evidence="1">
    <location>
        <begin position="38"/>
        <end position="58"/>
    </location>
</feature>
<feature type="compositionally biased region" description="Polar residues" evidence="1">
    <location>
        <begin position="1"/>
        <end position="11"/>
    </location>
</feature>
<feature type="compositionally biased region" description="Pro residues" evidence="1">
    <location>
        <begin position="43"/>
        <end position="58"/>
    </location>
</feature>
<evidence type="ECO:0000313" key="3">
    <source>
        <dbReference type="Proteomes" id="UP000518300"/>
    </source>
</evidence>
<dbReference type="EMBL" id="JABBJJ010000096">
    <property type="protein sequence ID" value="NMO17370.1"/>
    <property type="molecule type" value="Genomic_DNA"/>
</dbReference>
<evidence type="ECO:0000313" key="2">
    <source>
        <dbReference type="EMBL" id="NMO17370.1"/>
    </source>
</evidence>
<name>A0A848LE57_9BACT</name>
<reference evidence="2 3" key="1">
    <citation type="submission" date="2020-04" db="EMBL/GenBank/DDBJ databases">
        <title>Draft genome of Pyxidicoccus fallax type strain.</title>
        <authorList>
            <person name="Whitworth D.E."/>
        </authorList>
    </citation>
    <scope>NUCLEOTIDE SEQUENCE [LARGE SCALE GENOMIC DNA]</scope>
    <source>
        <strain evidence="2 3">DSM 14698</strain>
    </source>
</reference>
<feature type="region of interest" description="Disordered" evidence="1">
    <location>
        <begin position="1"/>
        <end position="22"/>
    </location>
</feature>
<keyword evidence="3" id="KW-1185">Reference proteome</keyword>
<gene>
    <name evidence="2" type="ORF">HG543_21265</name>
</gene>
<comment type="caution">
    <text evidence="2">The sequence shown here is derived from an EMBL/GenBank/DDBJ whole genome shotgun (WGS) entry which is preliminary data.</text>
</comment>
<accession>A0A848LE57</accession>
<dbReference type="Proteomes" id="UP000518300">
    <property type="component" value="Unassembled WGS sequence"/>
</dbReference>
<organism evidence="2 3">
    <name type="scientific">Pyxidicoccus fallax</name>
    <dbReference type="NCBI Taxonomy" id="394095"/>
    <lineage>
        <taxon>Bacteria</taxon>
        <taxon>Pseudomonadati</taxon>
        <taxon>Myxococcota</taxon>
        <taxon>Myxococcia</taxon>
        <taxon>Myxococcales</taxon>
        <taxon>Cystobacterineae</taxon>
        <taxon>Myxococcaceae</taxon>
        <taxon>Pyxidicoccus</taxon>
    </lineage>
</organism>